<keyword evidence="1" id="KW-0238">DNA-binding</keyword>
<gene>
    <name evidence="2" type="ORF">SAMN05421837_11051</name>
</gene>
<name>A0A1H5RD71_9PSEU</name>
<dbReference type="Proteomes" id="UP000198878">
    <property type="component" value="Unassembled WGS sequence"/>
</dbReference>
<dbReference type="GO" id="GO:0003677">
    <property type="term" value="F:DNA binding"/>
    <property type="evidence" value="ECO:0007669"/>
    <property type="project" value="UniProtKB-KW"/>
</dbReference>
<keyword evidence="3" id="KW-1185">Reference proteome</keyword>
<sequence>MAVWAALWADALDVEVRTEENYLSRIRNHIEPRWGSTAPGDVTALAVTLWIRHERTLRISLPVVLEPPA</sequence>
<evidence type="ECO:0000313" key="2">
    <source>
        <dbReference type="EMBL" id="SEF36302.1"/>
    </source>
</evidence>
<evidence type="ECO:0000256" key="1">
    <source>
        <dbReference type="ARBA" id="ARBA00023125"/>
    </source>
</evidence>
<protein>
    <submittedName>
        <fullName evidence="2">Uncharacterized protein</fullName>
    </submittedName>
</protein>
<reference evidence="3" key="1">
    <citation type="submission" date="2016-10" db="EMBL/GenBank/DDBJ databases">
        <authorList>
            <person name="Varghese N."/>
            <person name="Submissions S."/>
        </authorList>
    </citation>
    <scope>NUCLEOTIDE SEQUENCE [LARGE SCALE GENOMIC DNA]</scope>
    <source>
        <strain evidence="3">DSM 44654</strain>
    </source>
</reference>
<dbReference type="InterPro" id="IPR010998">
    <property type="entry name" value="Integrase_recombinase_N"/>
</dbReference>
<dbReference type="EMBL" id="FNUJ01000010">
    <property type="protein sequence ID" value="SEF36302.1"/>
    <property type="molecule type" value="Genomic_DNA"/>
</dbReference>
<proteinExistence type="predicted"/>
<organism evidence="2 3">
    <name type="scientific">Amycolatopsis pretoriensis</name>
    <dbReference type="NCBI Taxonomy" id="218821"/>
    <lineage>
        <taxon>Bacteria</taxon>
        <taxon>Bacillati</taxon>
        <taxon>Actinomycetota</taxon>
        <taxon>Actinomycetes</taxon>
        <taxon>Pseudonocardiales</taxon>
        <taxon>Pseudonocardiaceae</taxon>
        <taxon>Amycolatopsis</taxon>
    </lineage>
</organism>
<accession>A0A1H5RD71</accession>
<evidence type="ECO:0000313" key="3">
    <source>
        <dbReference type="Proteomes" id="UP000198878"/>
    </source>
</evidence>
<dbReference type="Gene3D" id="1.10.150.130">
    <property type="match status" value="1"/>
</dbReference>
<dbReference type="AlphaFoldDB" id="A0A1H5RD71"/>